<evidence type="ECO:0000313" key="3">
    <source>
        <dbReference type="WBParaSite" id="ACRNAN_scaffold20609.g12565.t1"/>
    </source>
</evidence>
<organism evidence="2 4">
    <name type="scientific">Acrobeloides nanus</name>
    <dbReference type="NCBI Taxonomy" id="290746"/>
    <lineage>
        <taxon>Eukaryota</taxon>
        <taxon>Metazoa</taxon>
        <taxon>Ecdysozoa</taxon>
        <taxon>Nematoda</taxon>
        <taxon>Chromadorea</taxon>
        <taxon>Rhabditida</taxon>
        <taxon>Tylenchina</taxon>
        <taxon>Cephalobomorpha</taxon>
        <taxon>Cephaloboidea</taxon>
        <taxon>Cephalobidae</taxon>
        <taxon>Acrobeloides</taxon>
    </lineage>
</organism>
<sequence length="126" mass="14801">GDYQEVLRQRLLPFLRLHRGQGFIFQQDNAPIHVSQATMGWLRAQRIAVLDWPPYSPDLNPIENLWGILARRVYAENRQFQNVAELRTAIERAWQEIDQNTINNLVQSMQNRIFQVINRNGGPTDY</sequence>
<feature type="domain" description="Tc1-like transposase DDE" evidence="1">
    <location>
        <begin position="22"/>
        <end position="87"/>
    </location>
</feature>
<evidence type="ECO:0000259" key="1">
    <source>
        <dbReference type="Pfam" id="PF13358"/>
    </source>
</evidence>
<dbReference type="WBParaSite" id="ACRNAN_scaffold9733.g16463.t1">
    <property type="protein sequence ID" value="ACRNAN_scaffold9733.g16463.t1"/>
    <property type="gene ID" value="ACRNAN_scaffold9733.g16463"/>
</dbReference>
<evidence type="ECO:0000313" key="2">
    <source>
        <dbReference type="Proteomes" id="UP000887540"/>
    </source>
</evidence>
<dbReference type="PANTHER" id="PTHR47326">
    <property type="entry name" value="TRANSPOSABLE ELEMENT TC3 TRANSPOSASE-LIKE PROTEIN"/>
    <property type="match status" value="1"/>
</dbReference>
<dbReference type="Pfam" id="PF13358">
    <property type="entry name" value="DDE_3"/>
    <property type="match status" value="1"/>
</dbReference>
<protein>
    <submittedName>
        <fullName evidence="3 4">Tc1-like transposase DDE domain-containing protein</fullName>
    </submittedName>
</protein>
<evidence type="ECO:0000313" key="4">
    <source>
        <dbReference type="WBParaSite" id="ACRNAN_scaffold9733.g16463.t1"/>
    </source>
</evidence>
<dbReference type="WBParaSite" id="ACRNAN_scaffold20609.g12565.t1">
    <property type="protein sequence ID" value="ACRNAN_scaffold20609.g12565.t1"/>
    <property type="gene ID" value="ACRNAN_scaffold20609.g12565"/>
</dbReference>
<dbReference type="PANTHER" id="PTHR47326:SF1">
    <property type="entry name" value="HTH PSQ-TYPE DOMAIN-CONTAINING PROTEIN"/>
    <property type="match status" value="1"/>
</dbReference>
<dbReference type="InterPro" id="IPR038717">
    <property type="entry name" value="Tc1-like_DDE_dom"/>
</dbReference>
<accession>A0A914EQE6</accession>
<dbReference type="GO" id="GO:0003676">
    <property type="term" value="F:nucleic acid binding"/>
    <property type="evidence" value="ECO:0007669"/>
    <property type="project" value="InterPro"/>
</dbReference>
<reference evidence="3 4" key="1">
    <citation type="submission" date="2022-11" db="UniProtKB">
        <authorList>
            <consortium name="WormBaseParasite"/>
        </authorList>
    </citation>
    <scope>IDENTIFICATION</scope>
</reference>
<dbReference type="Gene3D" id="3.30.420.10">
    <property type="entry name" value="Ribonuclease H-like superfamily/Ribonuclease H"/>
    <property type="match status" value="1"/>
</dbReference>
<dbReference type="Proteomes" id="UP000887540">
    <property type="component" value="Unplaced"/>
</dbReference>
<dbReference type="AlphaFoldDB" id="A0A914EQE6"/>
<name>A0A914EQE6_9BILA</name>
<dbReference type="InterPro" id="IPR036397">
    <property type="entry name" value="RNaseH_sf"/>
</dbReference>
<keyword evidence="2" id="KW-1185">Reference proteome</keyword>
<proteinExistence type="predicted"/>